<protein>
    <submittedName>
        <fullName evidence="2">Uncharacterized protein</fullName>
    </submittedName>
</protein>
<proteinExistence type="predicted"/>
<feature type="compositionally biased region" description="Basic residues" evidence="1">
    <location>
        <begin position="378"/>
        <end position="387"/>
    </location>
</feature>
<dbReference type="AlphaFoldDB" id="A0A195DYB4"/>
<organism evidence="2 3">
    <name type="scientific">Trachymyrmex cornetzi</name>
    <dbReference type="NCBI Taxonomy" id="471704"/>
    <lineage>
        <taxon>Eukaryota</taxon>
        <taxon>Metazoa</taxon>
        <taxon>Ecdysozoa</taxon>
        <taxon>Arthropoda</taxon>
        <taxon>Hexapoda</taxon>
        <taxon>Insecta</taxon>
        <taxon>Pterygota</taxon>
        <taxon>Neoptera</taxon>
        <taxon>Endopterygota</taxon>
        <taxon>Hymenoptera</taxon>
        <taxon>Apocrita</taxon>
        <taxon>Aculeata</taxon>
        <taxon>Formicoidea</taxon>
        <taxon>Formicidae</taxon>
        <taxon>Myrmicinae</taxon>
        <taxon>Trachymyrmex</taxon>
    </lineage>
</organism>
<feature type="region of interest" description="Disordered" evidence="1">
    <location>
        <begin position="283"/>
        <end position="357"/>
    </location>
</feature>
<evidence type="ECO:0000313" key="3">
    <source>
        <dbReference type="Proteomes" id="UP000078492"/>
    </source>
</evidence>
<dbReference type="EMBL" id="KQ980066">
    <property type="protein sequence ID" value="KYN17900.1"/>
    <property type="molecule type" value="Genomic_DNA"/>
</dbReference>
<sequence>MRQRKIFQEKKHIGHWAIELVGVRIRRSPRYNRKNWFVGVLIPKSYLYRGLSPQQLCFHSESGLIFSSLRYSCFLSAPLRAAHYNSQFLRKGSTKEEPRKRRGERENGEERIYLYEYVCTHAERVSFAGVFTRAQRDFLKEYALRFEAQYVRRSDKIHNISYVILNIDNLELLLRSNGILVHQTSQAFAKPVAKKPEASRIPTWKRLVPTRPGRRIETPRGSSRPGEKIRYRVTASSNQVPLPRSRRISYKYTCTQVDADGGVREKKERVGIALRGERGDVPYTRLGRSAEAHRNPGSGTPEAPVSLISAPAPRHPDREGWRRRAPGTVLSPGTSVHRVGSPGASGSPPSAKSYSSPPSLVAVAFPRTSFQPSSSLRPTRRNARYSAKKNSLVGGGTNGDDRDSKASRGSGERGSPGHSNGVSSPLHGRTVRFLCSVKATYSPEIITRERRQAASYRKWPLLDPPRSTWEGPPPPSHHLHLRETETTEDERVAFYASKSDEETRGPTK</sequence>
<accession>A0A195DYB4</accession>
<evidence type="ECO:0000313" key="2">
    <source>
        <dbReference type="EMBL" id="KYN17900.1"/>
    </source>
</evidence>
<feature type="compositionally biased region" description="Low complexity" evidence="1">
    <location>
        <begin position="340"/>
        <end position="357"/>
    </location>
</feature>
<feature type="region of interest" description="Disordered" evidence="1">
    <location>
        <begin position="370"/>
        <end position="427"/>
    </location>
</feature>
<evidence type="ECO:0000256" key="1">
    <source>
        <dbReference type="SAM" id="MobiDB-lite"/>
    </source>
</evidence>
<feature type="region of interest" description="Disordered" evidence="1">
    <location>
        <begin position="463"/>
        <end position="489"/>
    </location>
</feature>
<reference evidence="2 3" key="1">
    <citation type="submission" date="2015-09" db="EMBL/GenBank/DDBJ databases">
        <title>Trachymyrmex cornetzi WGS genome.</title>
        <authorList>
            <person name="Nygaard S."/>
            <person name="Hu H."/>
            <person name="Boomsma J."/>
            <person name="Zhang G."/>
        </authorList>
    </citation>
    <scope>NUCLEOTIDE SEQUENCE [LARGE SCALE GENOMIC DNA]</scope>
    <source>
        <strain evidence="2">Tcor2-1</strain>
        <tissue evidence="2">Whole body</tissue>
    </source>
</reference>
<dbReference type="Proteomes" id="UP000078492">
    <property type="component" value="Unassembled WGS sequence"/>
</dbReference>
<gene>
    <name evidence="2" type="ORF">ALC57_09782</name>
</gene>
<name>A0A195DYB4_9HYME</name>
<keyword evidence="3" id="KW-1185">Reference proteome</keyword>